<accession>A0A2N5XVL9</accession>
<dbReference type="OrthoDB" id="9794039at2"/>
<dbReference type="PANTHER" id="PTHR43393:SF3">
    <property type="entry name" value="LYSINE DECARBOXYLASE-LIKE PROTEIN"/>
    <property type="match status" value="1"/>
</dbReference>
<dbReference type="Gene3D" id="3.40.50.450">
    <property type="match status" value="1"/>
</dbReference>
<dbReference type="Proteomes" id="UP000234881">
    <property type="component" value="Unassembled WGS sequence"/>
</dbReference>
<sequence>MNFRVDDGCLIDESGARLDERHWRWNPKVVADCDDRIEHLPQLAPLDAVQYVYGRPTARRLPIGVIGPNEPTKDMCEAAEKLGRALAKLNVPILCGGRGGVMEAASRGAYEEGGQILGFLRGDDWRDANDYVTFPLATGIGHARNAIIAQSSLALVAVGGQYGTHSEAAFGLNFGKQVFGLCQAPDIDGVQHLETVESAINALVPILLHLR</sequence>
<dbReference type="PANTHER" id="PTHR43393">
    <property type="entry name" value="CYTOKININ RIBOSIDE 5'-MONOPHOSPHATE PHOSPHORIBOHYDROLASE"/>
    <property type="match status" value="1"/>
</dbReference>
<dbReference type="GO" id="GO:0005829">
    <property type="term" value="C:cytosol"/>
    <property type="evidence" value="ECO:0007669"/>
    <property type="project" value="TreeGrafter"/>
</dbReference>
<comment type="caution">
    <text evidence="1">The sequence shown here is derived from an EMBL/GenBank/DDBJ whole genome shotgun (WGS) entry which is preliminary data.</text>
</comment>
<keyword evidence="2" id="KW-1185">Reference proteome</keyword>
<proteinExistence type="predicted"/>
<evidence type="ECO:0000313" key="1">
    <source>
        <dbReference type="EMBL" id="PLW78561.1"/>
    </source>
</evidence>
<protein>
    <submittedName>
        <fullName evidence="1">TIGR00725 family protein</fullName>
    </submittedName>
</protein>
<dbReference type="InterPro" id="IPR041164">
    <property type="entry name" value="LDcluster4"/>
</dbReference>
<dbReference type="RefSeq" id="WP_101532454.1">
    <property type="nucleotide sequence ID" value="NZ_JBFHIU010000111.1"/>
</dbReference>
<gene>
    <name evidence="1" type="ORF">C0081_03610</name>
</gene>
<dbReference type="NCBIfam" id="TIGR00725">
    <property type="entry name" value="TIGR00725 family protein"/>
    <property type="match status" value="1"/>
</dbReference>
<dbReference type="SUPFAM" id="SSF102405">
    <property type="entry name" value="MCP/YpsA-like"/>
    <property type="match status" value="1"/>
</dbReference>
<dbReference type="EMBL" id="PKUQ01000003">
    <property type="protein sequence ID" value="PLW78561.1"/>
    <property type="molecule type" value="Genomic_DNA"/>
</dbReference>
<name>A0A2N5XVL9_9HYPH</name>
<reference evidence="1 2" key="1">
    <citation type="submission" date="2018-01" db="EMBL/GenBank/DDBJ databases">
        <title>The draft genome sequence of Cohaesibacter sp. H1304.</title>
        <authorList>
            <person name="Wang N.-N."/>
            <person name="Du Z.-J."/>
        </authorList>
    </citation>
    <scope>NUCLEOTIDE SEQUENCE [LARGE SCALE GENOMIC DNA]</scope>
    <source>
        <strain evidence="1 2">H1304</strain>
    </source>
</reference>
<dbReference type="AlphaFoldDB" id="A0A2N5XVL9"/>
<evidence type="ECO:0000313" key="2">
    <source>
        <dbReference type="Proteomes" id="UP000234881"/>
    </source>
</evidence>
<organism evidence="1 2">
    <name type="scientific">Cohaesibacter celericrescens</name>
    <dbReference type="NCBI Taxonomy" id="2067669"/>
    <lineage>
        <taxon>Bacteria</taxon>
        <taxon>Pseudomonadati</taxon>
        <taxon>Pseudomonadota</taxon>
        <taxon>Alphaproteobacteria</taxon>
        <taxon>Hyphomicrobiales</taxon>
        <taxon>Cohaesibacteraceae</taxon>
    </lineage>
</organism>
<dbReference type="InterPro" id="IPR052341">
    <property type="entry name" value="LOG_family_nucleotidases"/>
</dbReference>
<dbReference type="InterPro" id="IPR005268">
    <property type="entry name" value="CHP00725"/>
</dbReference>
<dbReference type="Pfam" id="PF18306">
    <property type="entry name" value="LDcluster4"/>
    <property type="match status" value="1"/>
</dbReference>